<dbReference type="Pfam" id="PF08751">
    <property type="entry name" value="TrwC"/>
    <property type="match status" value="1"/>
</dbReference>
<evidence type="ECO:0000256" key="3">
    <source>
        <dbReference type="SAM" id="MobiDB-lite"/>
    </source>
</evidence>
<dbReference type="PANTHER" id="PTHR43788">
    <property type="entry name" value="DNA2/NAM7 HELICASE FAMILY MEMBER"/>
    <property type="match status" value="1"/>
</dbReference>
<dbReference type="SUPFAM" id="SSF55464">
    <property type="entry name" value="Origin of replication-binding domain, RBD-like"/>
    <property type="match status" value="1"/>
</dbReference>
<gene>
    <name evidence="5" type="ORF">LCGC14_0010940</name>
</gene>
<dbReference type="Pfam" id="PF13604">
    <property type="entry name" value="AAA_30"/>
    <property type="match status" value="1"/>
</dbReference>
<accession>A0A0F9W5I9</accession>
<dbReference type="AlphaFoldDB" id="A0A0F9W5I9"/>
<sequence>MVATWNPAASSSYYTTQTQYYLEGNHIPSVWYCPSGQLDIYDGSQVDIREFENLFAGIDTNGESLLPASGRRTDRIPAFDYTMSASRSVSLLWAGGGPETKLAIEHAQAKAVRAALSVLEREASYGRRGKGGLFYEKVALTAACFQHGDSRPARHSDGREFGDPNLHTHCVIPNLAVRADGTIGALHSTVLRDWKMAAGATYHAALAFELQKLGYTIDRIGHNGTFEIAGIDDEIIGYFSARHNEIVDELSEAGTTGKESPELAASVSKSTRSAKLPSHDLDSDQIWREAALANGFDISDLHRLALEAANGRDLATLSADILPDYRSDVICELMETRSVVDRRDLIRAGTAELVGSGLTPEQIANRIEGLVKDDDFVALGTDVIGALRYSTPDRIKIEKNVVHIASNMAQENWHEIDPADITERFQQHGLSVEQSAAALAACSTARIACIEGSPGSGKTTTLAPIVEAYKNAGLRVIGAASAWRIANELKVDLQIETRALASWLEVAHHNHRFLDHRTLLIVDEAGLMSSEDTHKLLQAVEKSGAKVVLVGDRDQLQAIGGAGGLPLVARAVENSSVSTIVRQHEAWARDAVTALGNGDAGAALGAFAERGLLIEAEGDAASIREIGDRWAQLRRSNPAKSMLLIAKTNAEVRAINEQIRSRLKAEGVVYGPEIPLSTITPSGHTAKINLAAGDEIRFLKRDDGLGVINGTTATVLHVAGRTENADLETQVVDVSIHGRRLSFPLSTLADDKNRLPISHAYASTIYGAQGLTVDNAIVLLSPAYDKHDTYVAASRARDSTQLVVNKNIVNKSIRLGQSAPFIDRDTEPSQAERIRWLAARLSRSNIKESTVDLLEYEACKRAALQLRPLDKRQDLELGA</sequence>
<name>A0A0F9W5I9_9ZZZZ</name>
<evidence type="ECO:0000256" key="2">
    <source>
        <dbReference type="ARBA" id="ARBA00022840"/>
    </source>
</evidence>
<keyword evidence="2" id="KW-0067">ATP-binding</keyword>
<dbReference type="GO" id="GO:0003678">
    <property type="term" value="F:DNA helicase activity"/>
    <property type="evidence" value="ECO:0007669"/>
    <property type="project" value="UniProtKB-ARBA"/>
</dbReference>
<dbReference type="InterPro" id="IPR014862">
    <property type="entry name" value="TrwC"/>
</dbReference>
<dbReference type="CDD" id="cd18809">
    <property type="entry name" value="SF1_C_RecD"/>
    <property type="match status" value="1"/>
</dbReference>
<keyword evidence="1" id="KW-0547">Nucleotide-binding</keyword>
<comment type="caution">
    <text evidence="5">The sequence shown here is derived from an EMBL/GenBank/DDBJ whole genome shotgun (WGS) entry which is preliminary data.</text>
</comment>
<organism evidence="5">
    <name type="scientific">marine sediment metagenome</name>
    <dbReference type="NCBI Taxonomy" id="412755"/>
    <lineage>
        <taxon>unclassified sequences</taxon>
        <taxon>metagenomes</taxon>
        <taxon>ecological metagenomes</taxon>
    </lineage>
</organism>
<dbReference type="SUPFAM" id="SSF52540">
    <property type="entry name" value="P-loop containing nucleoside triphosphate hydrolases"/>
    <property type="match status" value="2"/>
</dbReference>
<dbReference type="NCBIfam" id="NF041492">
    <property type="entry name" value="MobF"/>
    <property type="match status" value="1"/>
</dbReference>
<reference evidence="5" key="1">
    <citation type="journal article" date="2015" name="Nature">
        <title>Complex archaea that bridge the gap between prokaryotes and eukaryotes.</title>
        <authorList>
            <person name="Spang A."/>
            <person name="Saw J.H."/>
            <person name="Jorgensen S.L."/>
            <person name="Zaremba-Niedzwiedzka K."/>
            <person name="Martijn J."/>
            <person name="Lind A.E."/>
            <person name="van Eijk R."/>
            <person name="Schleper C."/>
            <person name="Guy L."/>
            <person name="Ettema T.J."/>
        </authorList>
    </citation>
    <scope>NUCLEOTIDE SEQUENCE</scope>
</reference>
<dbReference type="Gene3D" id="2.30.30.940">
    <property type="match status" value="1"/>
</dbReference>
<feature type="region of interest" description="Disordered" evidence="3">
    <location>
        <begin position="251"/>
        <end position="276"/>
    </location>
</feature>
<evidence type="ECO:0000256" key="1">
    <source>
        <dbReference type="ARBA" id="ARBA00022741"/>
    </source>
</evidence>
<protein>
    <recommendedName>
        <fullName evidence="4">TrwC relaxase domain-containing protein</fullName>
    </recommendedName>
</protein>
<proteinExistence type="predicted"/>
<dbReference type="EMBL" id="LAZR01000002">
    <property type="protein sequence ID" value="KKO11600.1"/>
    <property type="molecule type" value="Genomic_DNA"/>
</dbReference>
<evidence type="ECO:0000313" key="5">
    <source>
        <dbReference type="EMBL" id="KKO11600.1"/>
    </source>
</evidence>
<dbReference type="GO" id="GO:0005524">
    <property type="term" value="F:ATP binding"/>
    <property type="evidence" value="ECO:0007669"/>
    <property type="project" value="UniProtKB-KW"/>
</dbReference>
<dbReference type="PANTHER" id="PTHR43788:SF6">
    <property type="entry name" value="DNA HELICASE B"/>
    <property type="match status" value="1"/>
</dbReference>
<feature type="domain" description="TrwC relaxase" evidence="4">
    <location>
        <begin position="10"/>
        <end position="291"/>
    </location>
</feature>
<dbReference type="InterPro" id="IPR027417">
    <property type="entry name" value="P-loop_NTPase"/>
</dbReference>
<dbReference type="Gene3D" id="3.40.50.300">
    <property type="entry name" value="P-loop containing nucleotide triphosphate hydrolases"/>
    <property type="match status" value="2"/>
</dbReference>
<dbReference type="InterPro" id="IPR050534">
    <property type="entry name" value="Coronavir_polyprotein_1ab"/>
</dbReference>
<evidence type="ECO:0000259" key="4">
    <source>
        <dbReference type="Pfam" id="PF08751"/>
    </source>
</evidence>